<name>A0A0E9WQF5_ANGAN</name>
<dbReference type="EMBL" id="GBXM01015918">
    <property type="protein sequence ID" value="JAH92659.1"/>
    <property type="molecule type" value="Transcribed_RNA"/>
</dbReference>
<organism evidence="1">
    <name type="scientific">Anguilla anguilla</name>
    <name type="common">European freshwater eel</name>
    <name type="synonym">Muraena anguilla</name>
    <dbReference type="NCBI Taxonomy" id="7936"/>
    <lineage>
        <taxon>Eukaryota</taxon>
        <taxon>Metazoa</taxon>
        <taxon>Chordata</taxon>
        <taxon>Craniata</taxon>
        <taxon>Vertebrata</taxon>
        <taxon>Euteleostomi</taxon>
        <taxon>Actinopterygii</taxon>
        <taxon>Neopterygii</taxon>
        <taxon>Teleostei</taxon>
        <taxon>Anguilliformes</taxon>
        <taxon>Anguillidae</taxon>
        <taxon>Anguilla</taxon>
    </lineage>
</organism>
<reference evidence="1" key="2">
    <citation type="journal article" date="2015" name="Fish Shellfish Immunol.">
        <title>Early steps in the European eel (Anguilla anguilla)-Vibrio vulnificus interaction in the gills: Role of the RtxA13 toxin.</title>
        <authorList>
            <person name="Callol A."/>
            <person name="Pajuelo D."/>
            <person name="Ebbesson L."/>
            <person name="Teles M."/>
            <person name="MacKenzie S."/>
            <person name="Amaro C."/>
        </authorList>
    </citation>
    <scope>NUCLEOTIDE SEQUENCE</scope>
</reference>
<protein>
    <submittedName>
        <fullName evidence="1">Uncharacterized protein</fullName>
    </submittedName>
</protein>
<evidence type="ECO:0000313" key="1">
    <source>
        <dbReference type="EMBL" id="JAH92659.1"/>
    </source>
</evidence>
<reference evidence="1" key="1">
    <citation type="submission" date="2014-11" db="EMBL/GenBank/DDBJ databases">
        <authorList>
            <person name="Amaro Gonzalez C."/>
        </authorList>
    </citation>
    <scope>NUCLEOTIDE SEQUENCE</scope>
</reference>
<dbReference type="AlphaFoldDB" id="A0A0E9WQF5"/>
<sequence length="81" mass="8842">MRSAFDENLNSVNAGQSAQVDTNLIACFGKRAHPTCCSPLKQKLINKSEAICSLWRHVIHCSAVPLITHACSNPFFVSSLL</sequence>
<accession>A0A0E9WQF5</accession>
<proteinExistence type="predicted"/>